<name>A0ABY2ZU77_9GAMM</name>
<dbReference type="Proteomes" id="UP000319715">
    <property type="component" value="Unassembled WGS sequence"/>
</dbReference>
<protein>
    <recommendedName>
        <fullName evidence="1">Abortive phage infection protein C-terminal domain-containing protein</fullName>
    </recommendedName>
</protein>
<feature type="domain" description="Abortive phage infection protein C-terminal" evidence="1">
    <location>
        <begin position="229"/>
        <end position="437"/>
    </location>
</feature>
<evidence type="ECO:0000259" key="1">
    <source>
        <dbReference type="Pfam" id="PF10592"/>
    </source>
</evidence>
<accession>A0ABY2ZU77</accession>
<organism evidence="2 3">
    <name type="scientific">Pantoea dispersa</name>
    <dbReference type="NCBI Taxonomy" id="59814"/>
    <lineage>
        <taxon>Bacteria</taxon>
        <taxon>Pseudomonadati</taxon>
        <taxon>Pseudomonadota</taxon>
        <taxon>Gammaproteobacteria</taxon>
        <taxon>Enterobacterales</taxon>
        <taxon>Erwiniaceae</taxon>
        <taxon>Pantoea</taxon>
    </lineage>
</organism>
<sequence>MQHLKNLLKKEDLIEKYGIGNAHLLWSMGLYLDESDFDKLASDGLTDGGNDKKIDFVIVSNGTLFIVQGYYTTKEDRKIVAPANKASDLNTALAWIMSGQGTSPNEKLRSKILEIRKLIDDGEIEAVELLYIHNCAESEQIRVELETCKNYLEGRFNGKEIEVSYKELGVSSLEKLYIALSQQIVVKENVKFNGELIDSVQGDGWTSHVGFANGSWLNELFRTHGAELFSANYRGFMGLSKRRKINSAIRNTAELTPKDFFVFNNGVSILTTKFNANDCILEGISIINGAQTTGSIGSVQDNKKLEGLKVLCKVIECTDSEKVKKIVQYNNTQNHITTWDHYSNSTEQKQVEEEFATLGYVYSLKRGFENTGSFFGIESVAQPLVALHGDYASANRGKNYVFDTKTAYDNAFHDSKAQHILLAYTISKAIEKVKSNLKSKENKIASDDSNLLFLQNLKSRFFLIAVIGEILDEVTDKPLDKKFVKYSYNSALSKNYSLENLIELWVPVIAAILPYVIRRSGQDLTSFLSETENPLQVVSEEVKNIINSLKAFQPIPALQALSQHVE</sequence>
<proteinExistence type="predicted"/>
<dbReference type="Pfam" id="PF10592">
    <property type="entry name" value="AIPR"/>
    <property type="match status" value="1"/>
</dbReference>
<dbReference type="RefSeq" id="WP_058759823.1">
    <property type="nucleotide sequence ID" value="NZ_LDRZ01000026.1"/>
</dbReference>
<comment type="caution">
    <text evidence="2">The sequence shown here is derived from an EMBL/GenBank/DDBJ whole genome shotgun (WGS) entry which is preliminary data.</text>
</comment>
<evidence type="ECO:0000313" key="2">
    <source>
        <dbReference type="EMBL" id="TQC69587.1"/>
    </source>
</evidence>
<reference evidence="2 3" key="1">
    <citation type="submission" date="2019-06" db="EMBL/GenBank/DDBJ databases">
        <title>Pantoea dispersa Assembly.</title>
        <authorList>
            <person name="Wang J."/>
        </authorList>
    </citation>
    <scope>NUCLEOTIDE SEQUENCE [LARGE SCALE GENOMIC DNA]</scope>
    <source>
        <strain evidence="3">bio</strain>
    </source>
</reference>
<dbReference type="InterPro" id="IPR018891">
    <property type="entry name" value="AIPR_C"/>
</dbReference>
<dbReference type="EMBL" id="VICF01000011">
    <property type="protein sequence ID" value="TQC69587.1"/>
    <property type="molecule type" value="Genomic_DNA"/>
</dbReference>
<keyword evidence="3" id="KW-1185">Reference proteome</keyword>
<gene>
    <name evidence="2" type="ORF">FK492_20635</name>
</gene>
<evidence type="ECO:0000313" key="3">
    <source>
        <dbReference type="Proteomes" id="UP000319715"/>
    </source>
</evidence>